<dbReference type="NCBIfam" id="TIGR00220">
    <property type="entry name" value="mscL"/>
    <property type="match status" value="1"/>
</dbReference>
<comment type="subcellular location">
    <subcellularLocation>
        <location evidence="1">Membrane</location>
        <topology evidence="1">Multi-pass membrane protein</topology>
    </subcellularLocation>
</comment>
<dbReference type="NCBIfam" id="NF001843">
    <property type="entry name" value="PRK00567.1-4"/>
    <property type="match status" value="1"/>
</dbReference>
<keyword evidence="4 9" id="KW-0812">Transmembrane</keyword>
<evidence type="ECO:0000256" key="7">
    <source>
        <dbReference type="ARBA" id="ARBA00023136"/>
    </source>
</evidence>
<feature type="transmembrane region" description="Helical" evidence="9">
    <location>
        <begin position="150"/>
        <end position="171"/>
    </location>
</feature>
<dbReference type="Proteomes" id="UP000663889">
    <property type="component" value="Unassembled WGS sequence"/>
</dbReference>
<sequence length="220" mass="24618">MRSSSLLKHITPFLNRTWYRHASGLAQSELVLHNTPVLPLIDFSAFASKDETNHYPHDIIEKLANACEHVGFFYAIEFKEFVTRGSVLDLAIGIVIGTAFTNVVQSFVDDIITPPLGLLLGGVDFANLTIKMKNFVYTNQPSVVIRYGKFIQSCLTLFIIAMALFCIIKAVNQLYKIAAKKKEKKKTDANTEITEEVKVLREIRDLLAGKSSMALTHVQV</sequence>
<dbReference type="GO" id="GO:0016020">
    <property type="term" value="C:membrane"/>
    <property type="evidence" value="ECO:0007669"/>
    <property type="project" value="UniProtKB-SubCell"/>
</dbReference>
<comment type="caution">
    <text evidence="10">The sequence shown here is derived from an EMBL/GenBank/DDBJ whole genome shotgun (WGS) entry which is preliminary data.</text>
</comment>
<dbReference type="HAMAP" id="MF_00115">
    <property type="entry name" value="MscL"/>
    <property type="match status" value="1"/>
</dbReference>
<dbReference type="InterPro" id="IPR036019">
    <property type="entry name" value="MscL_channel"/>
</dbReference>
<evidence type="ECO:0000256" key="2">
    <source>
        <dbReference type="ARBA" id="ARBA00022448"/>
    </source>
</evidence>
<dbReference type="SUPFAM" id="SSF51197">
    <property type="entry name" value="Clavaminate synthase-like"/>
    <property type="match status" value="1"/>
</dbReference>
<accession>A0A814VUZ5</accession>
<evidence type="ECO:0000256" key="8">
    <source>
        <dbReference type="ARBA" id="ARBA00023303"/>
    </source>
</evidence>
<keyword evidence="7 9" id="KW-0472">Membrane</keyword>
<evidence type="ECO:0008006" key="12">
    <source>
        <dbReference type="Google" id="ProtNLM"/>
    </source>
</evidence>
<gene>
    <name evidence="10" type="ORF">SEV965_LOCUS20699</name>
</gene>
<evidence type="ECO:0000256" key="6">
    <source>
        <dbReference type="ARBA" id="ARBA00023065"/>
    </source>
</evidence>
<reference evidence="10" key="1">
    <citation type="submission" date="2021-02" db="EMBL/GenBank/DDBJ databases">
        <authorList>
            <person name="Nowell W R."/>
        </authorList>
    </citation>
    <scope>NUCLEOTIDE SEQUENCE</scope>
</reference>
<proteinExistence type="inferred from homology"/>
<keyword evidence="6" id="KW-0406">Ion transport</keyword>
<keyword evidence="3" id="KW-1003">Cell membrane</keyword>
<organism evidence="10 11">
    <name type="scientific">Rotaria sordida</name>
    <dbReference type="NCBI Taxonomy" id="392033"/>
    <lineage>
        <taxon>Eukaryota</taxon>
        <taxon>Metazoa</taxon>
        <taxon>Spiralia</taxon>
        <taxon>Gnathifera</taxon>
        <taxon>Rotifera</taxon>
        <taxon>Eurotatoria</taxon>
        <taxon>Bdelloidea</taxon>
        <taxon>Philodinida</taxon>
        <taxon>Philodinidae</taxon>
        <taxon>Rotaria</taxon>
    </lineage>
</organism>
<evidence type="ECO:0000256" key="9">
    <source>
        <dbReference type="SAM" id="Phobius"/>
    </source>
</evidence>
<evidence type="ECO:0000313" key="11">
    <source>
        <dbReference type="Proteomes" id="UP000663889"/>
    </source>
</evidence>
<dbReference type="PANTHER" id="PTHR30266">
    <property type="entry name" value="MECHANOSENSITIVE CHANNEL MSCL"/>
    <property type="match status" value="1"/>
</dbReference>
<dbReference type="Gene3D" id="1.10.1200.120">
    <property type="entry name" value="Large-conductance mechanosensitive channel, MscL, domain 1"/>
    <property type="match status" value="1"/>
</dbReference>
<dbReference type="InterPro" id="IPR027443">
    <property type="entry name" value="IPNS-like_sf"/>
</dbReference>
<dbReference type="PANTHER" id="PTHR30266:SF2">
    <property type="entry name" value="LARGE-CONDUCTANCE MECHANOSENSITIVE CHANNEL"/>
    <property type="match status" value="1"/>
</dbReference>
<dbReference type="InterPro" id="IPR001185">
    <property type="entry name" value="MS_channel"/>
</dbReference>
<evidence type="ECO:0000256" key="5">
    <source>
        <dbReference type="ARBA" id="ARBA00022989"/>
    </source>
</evidence>
<dbReference type="AlphaFoldDB" id="A0A814VUZ5"/>
<dbReference type="EMBL" id="CAJNOU010001363">
    <property type="protein sequence ID" value="CAF1192893.1"/>
    <property type="molecule type" value="Genomic_DNA"/>
</dbReference>
<protein>
    <recommendedName>
        <fullName evidence="12">Large-conductance mechanosensitive channel</fullName>
    </recommendedName>
</protein>
<evidence type="ECO:0000256" key="1">
    <source>
        <dbReference type="ARBA" id="ARBA00004141"/>
    </source>
</evidence>
<evidence type="ECO:0000256" key="4">
    <source>
        <dbReference type="ARBA" id="ARBA00022692"/>
    </source>
</evidence>
<dbReference type="Pfam" id="PF01741">
    <property type="entry name" value="MscL"/>
    <property type="match status" value="1"/>
</dbReference>
<name>A0A814VUZ5_9BILA</name>
<keyword evidence="5 9" id="KW-1133">Transmembrane helix</keyword>
<dbReference type="Gene3D" id="2.60.120.330">
    <property type="entry name" value="B-lactam Antibiotic, Isopenicillin N Synthase, Chain"/>
    <property type="match status" value="1"/>
</dbReference>
<dbReference type="GO" id="GO:0008381">
    <property type="term" value="F:mechanosensitive monoatomic ion channel activity"/>
    <property type="evidence" value="ECO:0007669"/>
    <property type="project" value="InterPro"/>
</dbReference>
<evidence type="ECO:0000256" key="3">
    <source>
        <dbReference type="ARBA" id="ARBA00022475"/>
    </source>
</evidence>
<evidence type="ECO:0000313" key="10">
    <source>
        <dbReference type="EMBL" id="CAF1192893.1"/>
    </source>
</evidence>
<feature type="transmembrane region" description="Helical" evidence="9">
    <location>
        <begin position="87"/>
        <end position="108"/>
    </location>
</feature>
<keyword evidence="2" id="KW-0813">Transport</keyword>
<keyword evidence="8" id="KW-0407">Ion channel</keyword>
<dbReference type="SUPFAM" id="SSF81330">
    <property type="entry name" value="Gated mechanosensitive channel"/>
    <property type="match status" value="1"/>
</dbReference>
<dbReference type="InterPro" id="IPR037673">
    <property type="entry name" value="MSC/AndL"/>
</dbReference>
<dbReference type="PRINTS" id="PR01264">
    <property type="entry name" value="MECHCHANNEL"/>
</dbReference>